<proteinExistence type="predicted"/>
<dbReference type="AlphaFoldDB" id="A0A8S3CVQ5"/>
<dbReference type="EMBL" id="CAJOBJ010268768">
    <property type="protein sequence ID" value="CAF5127277.1"/>
    <property type="molecule type" value="Genomic_DNA"/>
</dbReference>
<dbReference type="GO" id="GO:0005737">
    <property type="term" value="C:cytoplasm"/>
    <property type="evidence" value="ECO:0007669"/>
    <property type="project" value="UniProtKB-ARBA"/>
</dbReference>
<dbReference type="Proteomes" id="UP000681967">
    <property type="component" value="Unassembled WGS sequence"/>
</dbReference>
<feature type="non-terminal residue" evidence="5">
    <location>
        <position position="55"/>
    </location>
</feature>
<sequence>KAGNSVRDDIVSSLIGIISSSPDLHGYTAYQLYKLIRNDITQQPLIQVASWTLGN</sequence>
<dbReference type="Proteomes" id="UP000681720">
    <property type="component" value="Unassembled WGS sequence"/>
</dbReference>
<evidence type="ECO:0000256" key="3">
    <source>
        <dbReference type="ARBA" id="ARBA00022927"/>
    </source>
</evidence>
<evidence type="ECO:0000313" key="5">
    <source>
        <dbReference type="EMBL" id="CAF4955707.1"/>
    </source>
</evidence>
<evidence type="ECO:0000256" key="4">
    <source>
        <dbReference type="ARBA" id="ARBA00023136"/>
    </source>
</evidence>
<comment type="subcellular location">
    <subcellularLocation>
        <location evidence="1">Endomembrane system</location>
    </subcellularLocation>
</comment>
<accession>A0A8S3CVQ5</accession>
<dbReference type="EMBL" id="CAJOBH010187557">
    <property type="protein sequence ID" value="CAF4955707.1"/>
    <property type="molecule type" value="Genomic_DNA"/>
</dbReference>
<evidence type="ECO:0000313" key="6">
    <source>
        <dbReference type="EMBL" id="CAF5127277.1"/>
    </source>
</evidence>
<evidence type="ECO:0000256" key="2">
    <source>
        <dbReference type="ARBA" id="ARBA00022448"/>
    </source>
</evidence>
<keyword evidence="4" id="KW-0472">Membrane</keyword>
<dbReference type="PANTHER" id="PTHR22780">
    <property type="entry name" value="ADAPTIN, ALPHA/GAMMA/EPSILON"/>
    <property type="match status" value="1"/>
</dbReference>
<keyword evidence="2" id="KW-0813">Transport</keyword>
<protein>
    <submittedName>
        <fullName evidence="5">Uncharacterized protein</fullName>
    </submittedName>
</protein>
<dbReference type="Gene3D" id="1.25.10.10">
    <property type="entry name" value="Leucine-rich Repeat Variant"/>
    <property type="match status" value="1"/>
</dbReference>
<reference evidence="5" key="1">
    <citation type="submission" date="2021-02" db="EMBL/GenBank/DDBJ databases">
        <authorList>
            <person name="Nowell W R."/>
        </authorList>
    </citation>
    <scope>NUCLEOTIDE SEQUENCE</scope>
</reference>
<gene>
    <name evidence="5" type="ORF">BYL167_LOCUS54118</name>
    <name evidence="6" type="ORF">GIL414_LOCUS63853</name>
</gene>
<dbReference type="GO" id="GO:0012505">
    <property type="term" value="C:endomembrane system"/>
    <property type="evidence" value="ECO:0007669"/>
    <property type="project" value="UniProtKB-SubCell"/>
</dbReference>
<comment type="caution">
    <text evidence="5">The sequence shown here is derived from an EMBL/GenBank/DDBJ whole genome shotgun (WGS) entry which is preliminary data.</text>
</comment>
<dbReference type="InterPro" id="IPR011989">
    <property type="entry name" value="ARM-like"/>
</dbReference>
<evidence type="ECO:0000313" key="7">
    <source>
        <dbReference type="Proteomes" id="UP000681967"/>
    </source>
</evidence>
<dbReference type="GO" id="GO:0015031">
    <property type="term" value="P:protein transport"/>
    <property type="evidence" value="ECO:0007669"/>
    <property type="project" value="UniProtKB-KW"/>
</dbReference>
<dbReference type="InterPro" id="IPR050840">
    <property type="entry name" value="Adaptor_Complx_Large_Subunit"/>
</dbReference>
<evidence type="ECO:0000256" key="1">
    <source>
        <dbReference type="ARBA" id="ARBA00004308"/>
    </source>
</evidence>
<organism evidence="5 7">
    <name type="scientific">Rotaria magnacalcarata</name>
    <dbReference type="NCBI Taxonomy" id="392030"/>
    <lineage>
        <taxon>Eukaryota</taxon>
        <taxon>Metazoa</taxon>
        <taxon>Spiralia</taxon>
        <taxon>Gnathifera</taxon>
        <taxon>Rotifera</taxon>
        <taxon>Eurotatoria</taxon>
        <taxon>Bdelloidea</taxon>
        <taxon>Philodinida</taxon>
        <taxon>Philodinidae</taxon>
        <taxon>Rotaria</taxon>
    </lineage>
</organism>
<keyword evidence="3" id="KW-0653">Protein transport</keyword>
<name>A0A8S3CVQ5_9BILA</name>
<feature type="non-terminal residue" evidence="5">
    <location>
        <position position="1"/>
    </location>
</feature>